<reference evidence="3" key="1">
    <citation type="submission" date="2012-03" db="EMBL/GenBank/DDBJ databases">
        <title>Functional metagenomics reveals considerable lignocellulase gene clusters in the gut microbiome of a wood-feeding higher termite.</title>
        <authorList>
            <person name="Liu N."/>
        </authorList>
    </citation>
    <scope>NUCLEOTIDE SEQUENCE</scope>
</reference>
<dbReference type="EMBL" id="JQ844215">
    <property type="protein sequence ID" value="AGS52888.1"/>
    <property type="molecule type" value="Genomic_DNA"/>
</dbReference>
<name>A0A806K013_9BACT</name>
<evidence type="ECO:0000313" key="3">
    <source>
        <dbReference type="EMBL" id="AGS52888.1"/>
    </source>
</evidence>
<keyword evidence="1" id="KW-0732">Signal</keyword>
<dbReference type="PANTHER" id="PTHR34490:SF3">
    <property type="entry name" value="GALAXIN-LIKE ISOFORM X2"/>
    <property type="match status" value="1"/>
</dbReference>
<feature type="signal peptide" evidence="1">
    <location>
        <begin position="1"/>
        <end position="21"/>
    </location>
</feature>
<protein>
    <submittedName>
        <fullName evidence="3">SclB protein</fullName>
    </submittedName>
</protein>
<dbReference type="PANTHER" id="PTHR34490">
    <property type="entry name" value="PROTEIN CBG12054-RELATED"/>
    <property type="match status" value="1"/>
</dbReference>
<dbReference type="Pfam" id="PF09603">
    <property type="entry name" value="Fib_succ_major"/>
    <property type="match status" value="1"/>
</dbReference>
<evidence type="ECO:0000256" key="1">
    <source>
        <dbReference type="SAM" id="SignalP"/>
    </source>
</evidence>
<evidence type="ECO:0000259" key="2">
    <source>
        <dbReference type="Pfam" id="PF09603"/>
    </source>
</evidence>
<dbReference type="NCBIfam" id="TIGR02145">
    <property type="entry name" value="Fib_succ_major"/>
    <property type="match status" value="1"/>
</dbReference>
<proteinExistence type="predicted"/>
<dbReference type="PROSITE" id="PS51257">
    <property type="entry name" value="PROKAR_LIPOPROTEIN"/>
    <property type="match status" value="1"/>
</dbReference>
<dbReference type="AlphaFoldDB" id="A0A806K013"/>
<dbReference type="InterPro" id="IPR011871">
    <property type="entry name" value="Fib_succ_major"/>
</dbReference>
<feature type="chain" id="PRO_5032367870" evidence="1">
    <location>
        <begin position="22"/>
        <end position="642"/>
    </location>
</feature>
<sequence>MKKAKIILFSAFLGTALFLSCGDAKPIEFFTEEEKAAILSGGKITKDKVTGLLQKGPFLPSATVTLFELNSSLAQTGRSFTGTITGNDGSFEVSGIELVSPYVLLSVNGYYRNEITGATSAGTITLQAIADIGDKSSVNVNLLTHLEYDRVLRLVQSGKSLSEAKSQAQLEILNVFGIDAGFAGSDDISIFGSSDASAALLAISILLQGNRAEGDFSALLTEFSQAIKESGTWSNAAKKTEIADWASSVNLEGIRGHIGAWGLPVAVPGFEEYVNAFAEAWKTPGDGGAALCDGEPYDAENEFCHDYELYAKCGDASGNGKHDYNPDTQFCFNNYTVEKCNGKEYNLISQRCYYGVVQTECGNNLWYNDELQGCCNNAIYTLSTHFCYENATYSCGNKPYNPSTHFCAADNKIYAKCGGAEYNPATHFCYDNATYSCGNKPYDPSTHLCDGRDYKTYKYVTIGTQVWMAENLNYAAGGIGVCFDNDSSNCTLYGRVYDWATAMDINTDYNSTYWNGSGANHQGICPGGWHISSDVDWIALVNAVESVHGSGTAGIHLKAASGWNSGGNGLDTYGFAALPGGFGNPGVSLLNDGNVGYWWITTEGSASKALYRSMGFTTETVGLGSYDKPMLFSVRCVKDYAP</sequence>
<feature type="domain" description="Fibrobacter succinogenes major paralogous" evidence="2">
    <location>
        <begin position="460"/>
        <end position="638"/>
    </location>
</feature>
<dbReference type="InterPro" id="IPR055284">
    <property type="entry name" value="Galaxin-like"/>
</dbReference>
<accession>A0A806K013</accession>
<organism evidence="3">
    <name type="scientific">uncultured bacterium contig00016</name>
    <dbReference type="NCBI Taxonomy" id="1181507"/>
    <lineage>
        <taxon>Bacteria</taxon>
        <taxon>environmental samples</taxon>
    </lineage>
</organism>